<sequence length="169" mass="19742">MLNNITLKNKSNPMHTNVFRFIRIPGFCAMIGISSLYVRPNFAPRYALNEPTRRMSRVFILNSFQPQFMRLCAFLNGSQEPRGKDYFMTYDRESYRKHLAPLKLPKDQENIILDELWTLTDNLARQARTAPLYPLQFALVSETFDAIERAIALESKENTKTREEEESCP</sequence>
<evidence type="ECO:0000313" key="2">
    <source>
        <dbReference type="EMBL" id="SFO40613.1"/>
    </source>
</evidence>
<evidence type="ECO:0000256" key="1">
    <source>
        <dbReference type="SAM" id="Phobius"/>
    </source>
</evidence>
<protein>
    <submittedName>
        <fullName evidence="2">Uncharacterized protein</fullName>
    </submittedName>
</protein>
<dbReference type="Proteomes" id="UP000199236">
    <property type="component" value="Unassembled WGS sequence"/>
</dbReference>
<accession>A0A1I5GXH6</accession>
<gene>
    <name evidence="2" type="ORF">SAMN04488056_105238</name>
</gene>
<keyword evidence="1" id="KW-1133">Transmembrane helix</keyword>
<keyword evidence="3" id="KW-1185">Reference proteome</keyword>
<keyword evidence="1" id="KW-0812">Transmembrane</keyword>
<proteinExistence type="predicted"/>
<keyword evidence="1" id="KW-0472">Membrane</keyword>
<feature type="transmembrane region" description="Helical" evidence="1">
    <location>
        <begin position="21"/>
        <end position="38"/>
    </location>
</feature>
<organism evidence="2 3">
    <name type="scientific">Cohaesibacter marisflavi</name>
    <dbReference type="NCBI Taxonomy" id="655353"/>
    <lineage>
        <taxon>Bacteria</taxon>
        <taxon>Pseudomonadati</taxon>
        <taxon>Pseudomonadota</taxon>
        <taxon>Alphaproteobacteria</taxon>
        <taxon>Hyphomicrobiales</taxon>
        <taxon>Cohaesibacteraceae</taxon>
    </lineage>
</organism>
<dbReference type="AlphaFoldDB" id="A0A1I5GXH6"/>
<reference evidence="2 3" key="1">
    <citation type="submission" date="2016-10" db="EMBL/GenBank/DDBJ databases">
        <authorList>
            <person name="de Groot N.N."/>
        </authorList>
    </citation>
    <scope>NUCLEOTIDE SEQUENCE [LARGE SCALE GENOMIC DNA]</scope>
    <source>
        <strain evidence="2 3">CGMCC 1.9157</strain>
    </source>
</reference>
<evidence type="ECO:0000313" key="3">
    <source>
        <dbReference type="Proteomes" id="UP000199236"/>
    </source>
</evidence>
<name>A0A1I5GXH6_9HYPH</name>
<dbReference type="EMBL" id="FOVR01000005">
    <property type="protein sequence ID" value="SFO40613.1"/>
    <property type="molecule type" value="Genomic_DNA"/>
</dbReference>
<dbReference type="STRING" id="655353.SAMN04488056_105238"/>